<feature type="transmembrane region" description="Helical" evidence="8">
    <location>
        <begin position="244"/>
        <end position="264"/>
    </location>
</feature>
<dbReference type="PANTHER" id="PTHR23503">
    <property type="entry name" value="SOLUTE CARRIER FAMILY 2"/>
    <property type="match status" value="1"/>
</dbReference>
<evidence type="ECO:0000256" key="7">
    <source>
        <dbReference type="ARBA" id="ARBA00023136"/>
    </source>
</evidence>
<dbReference type="InterPro" id="IPR036259">
    <property type="entry name" value="MFS_trans_sf"/>
</dbReference>
<comment type="subcellular location">
    <subcellularLocation>
        <location evidence="1">Membrane</location>
        <topology evidence="1">Multi-pass membrane protein</topology>
    </subcellularLocation>
</comment>
<keyword evidence="6 8" id="KW-1133">Transmembrane helix</keyword>
<keyword evidence="4 10" id="KW-0762">Sugar transport</keyword>
<evidence type="ECO:0000313" key="10">
    <source>
        <dbReference type="EMBL" id="CCC47548.1"/>
    </source>
</evidence>
<dbReference type="AlphaFoldDB" id="G0TUB4"/>
<dbReference type="InterPro" id="IPR005828">
    <property type="entry name" value="MFS_sugar_transport-like"/>
</dbReference>
<dbReference type="Gene3D" id="1.20.1250.20">
    <property type="entry name" value="MFS general substrate transporter like domains"/>
    <property type="match status" value="1"/>
</dbReference>
<dbReference type="InterPro" id="IPR020846">
    <property type="entry name" value="MFS_dom"/>
</dbReference>
<evidence type="ECO:0000256" key="8">
    <source>
        <dbReference type="SAM" id="Phobius"/>
    </source>
</evidence>
<feature type="transmembrane region" description="Helical" evidence="8">
    <location>
        <begin position="207"/>
        <end position="232"/>
    </location>
</feature>
<evidence type="ECO:0000256" key="2">
    <source>
        <dbReference type="ARBA" id="ARBA00010992"/>
    </source>
</evidence>
<evidence type="ECO:0000259" key="9">
    <source>
        <dbReference type="PROSITE" id="PS50850"/>
    </source>
</evidence>
<feature type="domain" description="Major facilitator superfamily (MFS) profile" evidence="9">
    <location>
        <begin position="49"/>
        <end position="557"/>
    </location>
</feature>
<feature type="transmembrane region" description="Helical" evidence="8">
    <location>
        <begin position="456"/>
        <end position="478"/>
    </location>
</feature>
<comment type="similarity">
    <text evidence="2">Belongs to the major facilitator superfamily. Sugar transporter (TC 2.A.1.1) family.</text>
</comment>
<sequence length="558" mass="61138">MEQRCLRKRFAQSNGEEEQRTSLVSIRDRSAYEARSPNAPFLSWEVLQIVLLHFISGIVFGYAIGFVGPYSKFFEISHNCSAVLVEDSCPFYISGKCVWKEGRCNFVDETCMNRSKKLCENNSHVPDDEHAKCRWNDSASICEQVVGFTSVQNGIFAGALTVGCCLGSLVASSLISIVGHRKTFLFCGVTALLASLLTHKSVYDEQFFVLIVGRILTGISTGILCVCSPTYVEDMAPLQHRQSVGVFFQVAITFGIVFASAMALGLNARQLSTQENMRMRCQLLCLPGTIASLAVVVAGYFMRESRAWLDEQLNRRVAEPTCSPFQKSLYSNESRMNDIITEQGAETSSSAVNYGSSAGLLLTAFIICLAQQLTGINAIMSYAPSITSRMGLAPLSGNFLVMLWNFITVLFSIPLSSKLRAEHAYINAVLLASISCYIVGVSVYPPAGMPGGFKYALSATGIAMFIAFFELGMGSFFWSLSQGIFPPNLRAFGSSFTVLTQFIINIIINVGFPIIVEWLSGGPSGNVDVGMGITFIVFGTVGLLSWVYLRKNLYMWHA</sequence>
<feature type="transmembrane region" description="Helical" evidence="8">
    <location>
        <begin position="392"/>
        <end position="413"/>
    </location>
</feature>
<organism evidence="10">
    <name type="scientific">Trypanosoma vivax (strain Y486)</name>
    <dbReference type="NCBI Taxonomy" id="1055687"/>
    <lineage>
        <taxon>Eukaryota</taxon>
        <taxon>Discoba</taxon>
        <taxon>Euglenozoa</taxon>
        <taxon>Kinetoplastea</taxon>
        <taxon>Metakinetoplastina</taxon>
        <taxon>Trypanosomatida</taxon>
        <taxon>Trypanosomatidae</taxon>
        <taxon>Trypanosoma</taxon>
        <taxon>Duttonella</taxon>
    </lineage>
</organism>
<keyword evidence="3" id="KW-0813">Transport</keyword>
<dbReference type="SUPFAM" id="SSF103473">
    <property type="entry name" value="MFS general substrate transporter"/>
    <property type="match status" value="1"/>
</dbReference>
<dbReference type="PRINTS" id="PR00171">
    <property type="entry name" value="SUGRTRNSPORT"/>
</dbReference>
<feature type="transmembrane region" description="Helical" evidence="8">
    <location>
        <begin position="284"/>
        <end position="302"/>
    </location>
</feature>
<dbReference type="VEuPathDB" id="TriTrypDB:TvY486_0402140"/>
<keyword evidence="5 8" id="KW-0812">Transmembrane</keyword>
<feature type="transmembrane region" description="Helical" evidence="8">
    <location>
        <begin position="46"/>
        <end position="67"/>
    </location>
</feature>
<feature type="transmembrane region" description="Helical" evidence="8">
    <location>
        <begin position="183"/>
        <end position="200"/>
    </location>
</feature>
<feature type="transmembrane region" description="Helical" evidence="8">
    <location>
        <begin position="531"/>
        <end position="549"/>
    </location>
</feature>
<feature type="transmembrane region" description="Helical" evidence="8">
    <location>
        <begin position="155"/>
        <end position="177"/>
    </location>
</feature>
<protein>
    <submittedName>
        <fullName evidence="10">Putative glucose transporter</fullName>
    </submittedName>
</protein>
<dbReference type="InterPro" id="IPR003663">
    <property type="entry name" value="Sugar/inositol_transpt"/>
</dbReference>
<dbReference type="GO" id="GO:0015149">
    <property type="term" value="F:hexose transmembrane transporter activity"/>
    <property type="evidence" value="ECO:0007669"/>
    <property type="project" value="TreeGrafter"/>
</dbReference>
<dbReference type="Pfam" id="PF00083">
    <property type="entry name" value="Sugar_tr"/>
    <property type="match status" value="1"/>
</dbReference>
<feature type="transmembrane region" description="Helical" evidence="8">
    <location>
        <begin position="425"/>
        <end position="444"/>
    </location>
</feature>
<feature type="transmembrane region" description="Helical" evidence="8">
    <location>
        <begin position="358"/>
        <end position="380"/>
    </location>
</feature>
<reference evidence="10" key="1">
    <citation type="journal article" date="2012" name="Proc. Natl. Acad. Sci. U.S.A.">
        <title>Antigenic diversity is generated by distinct evolutionary mechanisms in African trypanosome species.</title>
        <authorList>
            <person name="Jackson A.P."/>
            <person name="Berry A."/>
            <person name="Aslett M."/>
            <person name="Allison H.C."/>
            <person name="Burton P."/>
            <person name="Vavrova-Anderson J."/>
            <person name="Brown R."/>
            <person name="Browne H."/>
            <person name="Corton N."/>
            <person name="Hauser H."/>
            <person name="Gamble J."/>
            <person name="Gilderthorp R."/>
            <person name="Marcello L."/>
            <person name="McQuillan J."/>
            <person name="Otto T.D."/>
            <person name="Quail M.A."/>
            <person name="Sanders M.J."/>
            <person name="van Tonder A."/>
            <person name="Ginger M.L."/>
            <person name="Field M.C."/>
            <person name="Barry J.D."/>
            <person name="Hertz-Fowler C."/>
            <person name="Berriman M."/>
        </authorList>
    </citation>
    <scope>NUCLEOTIDE SEQUENCE</scope>
    <source>
        <strain evidence="10">Y486</strain>
    </source>
</reference>
<proteinExistence type="inferred from homology"/>
<dbReference type="PANTHER" id="PTHR23503:SF8">
    <property type="entry name" value="FACILITATED GLUCOSE TRANSPORTER PROTEIN 1"/>
    <property type="match status" value="1"/>
</dbReference>
<evidence type="ECO:0000256" key="4">
    <source>
        <dbReference type="ARBA" id="ARBA00022597"/>
    </source>
</evidence>
<evidence type="ECO:0000256" key="3">
    <source>
        <dbReference type="ARBA" id="ARBA00022448"/>
    </source>
</evidence>
<evidence type="ECO:0000256" key="5">
    <source>
        <dbReference type="ARBA" id="ARBA00022692"/>
    </source>
</evidence>
<dbReference type="PROSITE" id="PS50850">
    <property type="entry name" value="MFS"/>
    <property type="match status" value="1"/>
</dbReference>
<keyword evidence="7 8" id="KW-0472">Membrane</keyword>
<evidence type="ECO:0000256" key="6">
    <source>
        <dbReference type="ARBA" id="ARBA00022989"/>
    </source>
</evidence>
<accession>G0TUB4</accession>
<dbReference type="InterPro" id="IPR045263">
    <property type="entry name" value="GLUT"/>
</dbReference>
<name>G0TUB4_TRYVY</name>
<feature type="transmembrane region" description="Helical" evidence="8">
    <location>
        <begin position="498"/>
        <end position="519"/>
    </location>
</feature>
<evidence type="ECO:0000256" key="1">
    <source>
        <dbReference type="ARBA" id="ARBA00004141"/>
    </source>
</evidence>
<gene>
    <name evidence="10" type="ORF">TVY486_0402140</name>
</gene>
<dbReference type="GO" id="GO:0016020">
    <property type="term" value="C:membrane"/>
    <property type="evidence" value="ECO:0007669"/>
    <property type="project" value="UniProtKB-SubCell"/>
</dbReference>
<dbReference type="EMBL" id="HE573020">
    <property type="protein sequence ID" value="CCC47548.1"/>
    <property type="molecule type" value="Genomic_DNA"/>
</dbReference>
<dbReference type="OMA" id="EWCEIRA"/>